<gene>
    <name evidence="3" type="ORF">GFD18_09155</name>
</gene>
<evidence type="ECO:0000259" key="2">
    <source>
        <dbReference type="PROSITE" id="PS51462"/>
    </source>
</evidence>
<name>A0ABX0CHS7_9BIFI</name>
<dbReference type="Proteomes" id="UP000475155">
    <property type="component" value="Unassembled WGS sequence"/>
</dbReference>
<dbReference type="Gene3D" id="3.90.79.10">
    <property type="entry name" value="Nucleoside Triphosphate Pyrophosphohydrolase"/>
    <property type="match status" value="1"/>
</dbReference>
<comment type="caution">
    <text evidence="3">The sequence shown here is derived from an EMBL/GenBank/DDBJ whole genome shotgun (WGS) entry which is preliminary data.</text>
</comment>
<dbReference type="EMBL" id="WHZU01000016">
    <property type="protein sequence ID" value="NEH12243.1"/>
    <property type="molecule type" value="Genomic_DNA"/>
</dbReference>
<dbReference type="Pfam" id="PF00293">
    <property type="entry name" value="NUDIX"/>
    <property type="match status" value="1"/>
</dbReference>
<sequence length="251" mass="26785">MGPNAERRVGASGGTKAMRTDDDGAMMNAEGAAGAVDDVAAIRSGLESELIVHDEKVVFQGDDESQFTVIQADVSVKGRPQDVNGDGVVDVAEGVRTHPILFAQVRGGQPSAVCVAVRPDGRLLLARHWRIATDSFEWEFPRSMGEPGEVASRTAERELETEAGLASSSRRLLQLIHADTCKIRGSVAVVEVLVDDEQIAEVERAQARLGEGGDSRLAWMGVDEIDDMIASGSIMDGITLAAYTIWRAQAA</sequence>
<reference evidence="3 4" key="1">
    <citation type="submission" date="2019-10" db="EMBL/GenBank/DDBJ databases">
        <title>Bifidobacterium from non-human primates.</title>
        <authorList>
            <person name="Modesto M."/>
        </authorList>
    </citation>
    <scope>NUCLEOTIDE SEQUENCE [LARGE SCALE GENOMIC DNA]</scope>
    <source>
        <strain evidence="3 4">SMA1</strain>
    </source>
</reference>
<evidence type="ECO:0000256" key="1">
    <source>
        <dbReference type="SAM" id="MobiDB-lite"/>
    </source>
</evidence>
<feature type="region of interest" description="Disordered" evidence="1">
    <location>
        <begin position="1"/>
        <end position="22"/>
    </location>
</feature>
<protein>
    <submittedName>
        <fullName evidence="3">NUDIX domain-containing protein</fullName>
    </submittedName>
</protein>
<dbReference type="InterPro" id="IPR015797">
    <property type="entry name" value="NUDIX_hydrolase-like_dom_sf"/>
</dbReference>
<dbReference type="PROSITE" id="PS51462">
    <property type="entry name" value="NUDIX"/>
    <property type="match status" value="1"/>
</dbReference>
<dbReference type="InterPro" id="IPR000086">
    <property type="entry name" value="NUDIX_hydrolase_dom"/>
</dbReference>
<accession>A0ABX0CHS7</accession>
<feature type="domain" description="Nudix hydrolase" evidence="2">
    <location>
        <begin position="107"/>
        <end position="242"/>
    </location>
</feature>
<dbReference type="CDD" id="cd03424">
    <property type="entry name" value="NUDIX_ADPRase_Nudt5_UGPPase_Nudt14"/>
    <property type="match status" value="1"/>
</dbReference>
<evidence type="ECO:0000313" key="3">
    <source>
        <dbReference type="EMBL" id="NEH12243.1"/>
    </source>
</evidence>
<evidence type="ECO:0000313" key="4">
    <source>
        <dbReference type="Proteomes" id="UP000475155"/>
    </source>
</evidence>
<organism evidence="3 4">
    <name type="scientific">Bifidobacterium saimiriisciurei</name>
    <dbReference type="NCBI Taxonomy" id="2661627"/>
    <lineage>
        <taxon>Bacteria</taxon>
        <taxon>Bacillati</taxon>
        <taxon>Actinomycetota</taxon>
        <taxon>Actinomycetes</taxon>
        <taxon>Bifidobacteriales</taxon>
        <taxon>Bifidobacteriaceae</taxon>
        <taxon>Bifidobacterium</taxon>
    </lineage>
</organism>
<dbReference type="SUPFAM" id="SSF55811">
    <property type="entry name" value="Nudix"/>
    <property type="match status" value="1"/>
</dbReference>
<proteinExistence type="predicted"/>
<keyword evidence="4" id="KW-1185">Reference proteome</keyword>